<protein>
    <submittedName>
        <fullName evidence="1">Uncharacterized protein</fullName>
    </submittedName>
</protein>
<keyword evidence="2" id="KW-1185">Reference proteome</keyword>
<evidence type="ECO:0000313" key="1">
    <source>
        <dbReference type="EMBL" id="RDB25465.1"/>
    </source>
</evidence>
<dbReference type="InParanoid" id="A0A369JYN2"/>
<reference evidence="1" key="1">
    <citation type="submission" date="2018-04" db="EMBL/GenBank/DDBJ databases">
        <title>Whole genome sequencing of Hypsizygus marmoreus.</title>
        <authorList>
            <person name="Choi I.-G."/>
            <person name="Min B."/>
            <person name="Kim J.-G."/>
            <person name="Kim S."/>
            <person name="Oh Y.-L."/>
            <person name="Kong W.-S."/>
            <person name="Park H."/>
            <person name="Jeong J."/>
            <person name="Song E.-S."/>
        </authorList>
    </citation>
    <scope>NUCLEOTIDE SEQUENCE [LARGE SCALE GENOMIC DNA]</scope>
    <source>
        <strain evidence="1">51987-8</strain>
    </source>
</reference>
<proteinExistence type="predicted"/>
<dbReference type="Proteomes" id="UP000076154">
    <property type="component" value="Unassembled WGS sequence"/>
</dbReference>
<dbReference type="EMBL" id="LUEZ02000041">
    <property type="protein sequence ID" value="RDB25465.1"/>
    <property type="molecule type" value="Genomic_DNA"/>
</dbReference>
<organism evidence="1 2">
    <name type="scientific">Hypsizygus marmoreus</name>
    <name type="common">White beech mushroom</name>
    <name type="synonym">Agaricus marmoreus</name>
    <dbReference type="NCBI Taxonomy" id="39966"/>
    <lineage>
        <taxon>Eukaryota</taxon>
        <taxon>Fungi</taxon>
        <taxon>Dikarya</taxon>
        <taxon>Basidiomycota</taxon>
        <taxon>Agaricomycotina</taxon>
        <taxon>Agaricomycetes</taxon>
        <taxon>Agaricomycetidae</taxon>
        <taxon>Agaricales</taxon>
        <taxon>Tricholomatineae</taxon>
        <taxon>Lyophyllaceae</taxon>
        <taxon>Hypsizygus</taxon>
    </lineage>
</organism>
<dbReference type="AlphaFoldDB" id="A0A369JYN2"/>
<comment type="caution">
    <text evidence="1">The sequence shown here is derived from an EMBL/GenBank/DDBJ whole genome shotgun (WGS) entry which is preliminary data.</text>
</comment>
<sequence>MLNSPARLTIRIKNSCSGDVTKRAELSHLLSSHTWVGMETQCKLSVEYWPTDHTVVVAHEGTDSHANIGFDGS</sequence>
<evidence type="ECO:0000313" key="2">
    <source>
        <dbReference type="Proteomes" id="UP000076154"/>
    </source>
</evidence>
<gene>
    <name evidence="1" type="ORF">Hypma_007825</name>
</gene>
<name>A0A369JYN2_HYPMA</name>
<accession>A0A369JYN2</accession>